<dbReference type="Proteomes" id="UP000033618">
    <property type="component" value="Unassembled WGS sequence"/>
</dbReference>
<comment type="caution">
    <text evidence="1">The sequence shown here is derived from an EMBL/GenBank/DDBJ whole genome shotgun (WGS) entry which is preliminary data.</text>
</comment>
<dbReference type="InterPro" id="IPR024787">
    <property type="entry name" value="EcsC"/>
</dbReference>
<dbReference type="EMBL" id="LAQU01000001">
    <property type="protein sequence ID" value="KKB65202.1"/>
    <property type="molecule type" value="Genomic_DNA"/>
</dbReference>
<gene>
    <name evidence="1" type="ORF">WM40_00710</name>
</gene>
<dbReference type="PATRIC" id="fig|28092.6.peg.160"/>
<evidence type="ECO:0000313" key="2">
    <source>
        <dbReference type="Proteomes" id="UP000033618"/>
    </source>
</evidence>
<proteinExistence type="predicted"/>
<dbReference type="PANTHER" id="PTHR41260">
    <property type="entry name" value="PROTEIN ECSC"/>
    <property type="match status" value="1"/>
</dbReference>
<dbReference type="RefSeq" id="WP_046151863.1">
    <property type="nucleotide sequence ID" value="NZ_CADFGU010000001.1"/>
</dbReference>
<keyword evidence="2" id="KW-1185">Reference proteome</keyword>
<accession>A0A0F5K6P2</accession>
<dbReference type="OrthoDB" id="1238772at2"/>
<dbReference type="AlphaFoldDB" id="A0A0F5K6P2"/>
<sequence>MIDSVSDSPLPTALAPADLAQLRAARQTLENPGLAVKLASAMGAPIEKLLGRLPRFAGRVVNDATSRALQTCLSLAIRTIRAPRTEELAFTIDETNTVTPVVPTEVVTDGNGRDGKRSRRLHQLAVAATGAAGGAFGMISLPIELPVTTTLMFRSIGDIAARHGEDIRRAEVQLQCLTVLAMGGPTAADDDASYGYFMVRGAMAQQVAAATAELAARGAGGHSSALVTKLLHSVAARFSAQVSEQAAAKAVPVVGAVFGAAINTIFIAHFQDMAHAHFTVRALERQYGEEAVRLAYSDVYDLG</sequence>
<organism evidence="1 2">
    <name type="scientific">Robbsia andropogonis</name>
    <dbReference type="NCBI Taxonomy" id="28092"/>
    <lineage>
        <taxon>Bacteria</taxon>
        <taxon>Pseudomonadati</taxon>
        <taxon>Pseudomonadota</taxon>
        <taxon>Betaproteobacteria</taxon>
        <taxon>Burkholderiales</taxon>
        <taxon>Burkholderiaceae</taxon>
        <taxon>Robbsia</taxon>
    </lineage>
</organism>
<reference evidence="1 2" key="1">
    <citation type="submission" date="2015-03" db="EMBL/GenBank/DDBJ databases">
        <title>Draft Genome Sequence of Burkholderia andropogonis type strain ICMP2807, isolated from Sorghum bicolor.</title>
        <authorList>
            <person name="Lopes-Santos L."/>
            <person name="Castro D.B."/>
            <person name="Ottoboni L.M."/>
            <person name="Park D."/>
            <person name="Weirc B.S."/>
            <person name="Destefano S.A."/>
        </authorList>
    </citation>
    <scope>NUCLEOTIDE SEQUENCE [LARGE SCALE GENOMIC DNA]</scope>
    <source>
        <strain evidence="1 2">ICMP2807</strain>
    </source>
</reference>
<evidence type="ECO:0000313" key="1">
    <source>
        <dbReference type="EMBL" id="KKB65202.1"/>
    </source>
</evidence>
<protein>
    <submittedName>
        <fullName evidence="1">Peptidase</fullName>
    </submittedName>
</protein>
<dbReference type="Pfam" id="PF12787">
    <property type="entry name" value="EcsC"/>
    <property type="match status" value="1"/>
</dbReference>
<dbReference type="PANTHER" id="PTHR41260:SF1">
    <property type="entry name" value="PROTEIN ECSC"/>
    <property type="match status" value="1"/>
</dbReference>
<name>A0A0F5K6P2_9BURK</name>